<dbReference type="EC" id="3.1.4.58" evidence="2"/>
<feature type="active site" description="Proton donor" evidence="2">
    <location>
        <position position="39"/>
    </location>
</feature>
<dbReference type="KEGG" id="stac:ABII15_21575"/>
<dbReference type="PANTHER" id="PTHR35561:SF1">
    <property type="entry name" value="RNA 2',3'-CYCLIC PHOSPHODIESTERASE"/>
    <property type="match status" value="1"/>
</dbReference>
<gene>
    <name evidence="3" type="primary">thpR</name>
    <name evidence="3" type="ORF">ABII15_21575</name>
</gene>
<dbReference type="EMBL" id="CP159534">
    <property type="protein sequence ID" value="XCJ72390.1"/>
    <property type="molecule type" value="Genomic_DNA"/>
</dbReference>
<evidence type="ECO:0000256" key="2">
    <source>
        <dbReference type="HAMAP-Rule" id="MF_01940"/>
    </source>
</evidence>
<dbReference type="Gene3D" id="3.90.1140.10">
    <property type="entry name" value="Cyclic phosphodiesterase"/>
    <property type="match status" value="1"/>
</dbReference>
<feature type="short sequence motif" description="HXTX 1" evidence="2">
    <location>
        <begin position="39"/>
        <end position="42"/>
    </location>
</feature>
<sequence length="185" mass="19670">MRLFAAVLPPVDVVEELGAVVDRLPAGGGLRWTGRAGWHLTLAFYGDVPEATVPELAERLARAAARTGTFAIGLRGGGHFGGRFLWAGVAGETAALSRLAERARAAGRKAGIEGEHRRYRPHLTLARAGDPYDFGPHLTALDTFTGTPWTVAELALVRSNLPTSGVPGERPRYEKVGGWPLAGAR</sequence>
<dbReference type="HAMAP" id="MF_01940">
    <property type="entry name" value="RNA_CPDase"/>
    <property type="match status" value="1"/>
</dbReference>
<protein>
    <recommendedName>
        <fullName evidence="2">RNA 2',3'-cyclic phosphodiesterase</fullName>
        <shortName evidence="2">RNA 2',3'-CPDase</shortName>
        <ecNumber evidence="2">3.1.4.58</ecNumber>
    </recommendedName>
</protein>
<dbReference type="PANTHER" id="PTHR35561">
    <property type="entry name" value="RNA 2',3'-CYCLIC PHOSPHODIESTERASE"/>
    <property type="match status" value="1"/>
</dbReference>
<dbReference type="GO" id="GO:0008664">
    <property type="term" value="F:RNA 2',3'-cyclic 3'-phosphodiesterase activity"/>
    <property type="evidence" value="ECO:0007669"/>
    <property type="project" value="UniProtKB-EC"/>
</dbReference>
<evidence type="ECO:0000313" key="3">
    <source>
        <dbReference type="EMBL" id="XCJ72390.1"/>
    </source>
</evidence>
<dbReference type="GO" id="GO:0004113">
    <property type="term" value="F:2',3'-cyclic-nucleotide 3'-phosphodiesterase activity"/>
    <property type="evidence" value="ECO:0007669"/>
    <property type="project" value="InterPro"/>
</dbReference>
<dbReference type="Pfam" id="PF13563">
    <property type="entry name" value="2_5_RNA_ligase2"/>
    <property type="match status" value="1"/>
</dbReference>
<organism evidence="3">
    <name type="scientific">Streptomyces tabacisoli</name>
    <dbReference type="NCBI Taxonomy" id="3156398"/>
    <lineage>
        <taxon>Bacteria</taxon>
        <taxon>Bacillati</taxon>
        <taxon>Actinomycetota</taxon>
        <taxon>Actinomycetes</taxon>
        <taxon>Kitasatosporales</taxon>
        <taxon>Streptomycetaceae</taxon>
        <taxon>Streptomyces</taxon>
    </lineage>
</organism>
<evidence type="ECO:0000256" key="1">
    <source>
        <dbReference type="ARBA" id="ARBA00022801"/>
    </source>
</evidence>
<dbReference type="NCBIfam" id="TIGR02258">
    <property type="entry name" value="2_5_ligase"/>
    <property type="match status" value="1"/>
</dbReference>
<feature type="short sequence motif" description="HXTX 2" evidence="2">
    <location>
        <begin position="122"/>
        <end position="125"/>
    </location>
</feature>
<dbReference type="InterPro" id="IPR004175">
    <property type="entry name" value="RNA_CPDase"/>
</dbReference>
<dbReference type="SUPFAM" id="SSF55144">
    <property type="entry name" value="LigT-like"/>
    <property type="match status" value="1"/>
</dbReference>
<proteinExistence type="inferred from homology"/>
<comment type="similarity">
    <text evidence="2">Belongs to the 2H phosphoesterase superfamily. ThpR family.</text>
</comment>
<feature type="active site" description="Proton acceptor" evidence="2">
    <location>
        <position position="122"/>
    </location>
</feature>
<comment type="function">
    <text evidence="2">Hydrolyzes RNA 2',3'-cyclic phosphodiester to an RNA 2'-phosphomonoester.</text>
</comment>
<dbReference type="AlphaFoldDB" id="A0AAU8IWG3"/>
<dbReference type="InterPro" id="IPR009097">
    <property type="entry name" value="Cyclic_Pdiesterase"/>
</dbReference>
<accession>A0AAU8IWG3</accession>
<comment type="catalytic activity">
    <reaction evidence="2">
        <text>a 3'-end 2',3'-cyclophospho-ribonucleotide-RNA + H2O = a 3'-end 2'-phospho-ribonucleotide-RNA + H(+)</text>
        <dbReference type="Rhea" id="RHEA:11828"/>
        <dbReference type="Rhea" id="RHEA-COMP:10464"/>
        <dbReference type="Rhea" id="RHEA-COMP:17353"/>
        <dbReference type="ChEBI" id="CHEBI:15377"/>
        <dbReference type="ChEBI" id="CHEBI:15378"/>
        <dbReference type="ChEBI" id="CHEBI:83064"/>
        <dbReference type="ChEBI" id="CHEBI:173113"/>
        <dbReference type="EC" id="3.1.4.58"/>
    </reaction>
</comment>
<name>A0AAU8IWG3_9ACTN</name>
<reference evidence="3" key="1">
    <citation type="submission" date="2024-06" db="EMBL/GenBank/DDBJ databases">
        <title>Streptomyces sp. strain HUAS MG91 genome sequences.</title>
        <authorList>
            <person name="Mo P."/>
        </authorList>
    </citation>
    <scope>NUCLEOTIDE SEQUENCE</scope>
    <source>
        <strain evidence="3">HUAS MG91</strain>
    </source>
</reference>
<keyword evidence="1 2" id="KW-0378">Hydrolase</keyword>
<dbReference type="RefSeq" id="WP_353943955.1">
    <property type="nucleotide sequence ID" value="NZ_CP159534.1"/>
</dbReference>